<dbReference type="GO" id="GO:0006629">
    <property type="term" value="P:lipid metabolic process"/>
    <property type="evidence" value="ECO:0007669"/>
    <property type="project" value="InterPro"/>
</dbReference>
<dbReference type="InterPro" id="IPR017946">
    <property type="entry name" value="PLC-like_Pdiesterase_TIM-brl"/>
</dbReference>
<proteinExistence type="inferred from homology"/>
<sequence>MSYYQPMINVFRPQFTQNLPAYRYETLESLTRDVHIKAIHSHNDYWRKRPLLDALLWGVVSVEGDIWHFEKGYTVSDTVTETTQEFKKDEIYVGHNQVYLELRNTLNALYLDPLYYFLDGANKKFSEPILEKTDSKCSVFYDAPEVPLFFWLDLKTEGHELYSKLKPYLERFVEKDYLAHYNGEHVAGPVVLTLTGDVPWDVIDQESVSGENRYVYADCPLQKFMEASADEWKRYERSCKIASASLEQLLGKDLYTLAVRGSLTKEHQKKLKGYFDKAHEHGLKTRIWGGVDWPIYVRNSHWRALWELGCDLINADDLRAAATLF</sequence>
<keyword evidence="4" id="KW-1185">Reference proteome</keyword>
<dbReference type="PANTHER" id="PTHR31571:SF1">
    <property type="entry name" value="ALTERED INHERITANCE OF MITOCHONDRIA PROTEIN 6"/>
    <property type="match status" value="1"/>
</dbReference>
<comment type="caution">
    <text evidence="3">The sequence shown here is derived from an EMBL/GenBank/DDBJ whole genome shotgun (WGS) entry which is preliminary data.</text>
</comment>
<dbReference type="SUPFAM" id="SSF51695">
    <property type="entry name" value="PLC-like phosphodiesterases"/>
    <property type="match status" value="1"/>
</dbReference>
<gene>
    <name evidence="3" type="ORF">C7M61_004527</name>
</gene>
<evidence type="ECO:0000313" key="3">
    <source>
        <dbReference type="EMBL" id="PSK35490.1"/>
    </source>
</evidence>
<accession>A0A2P7YHR4</accession>
<evidence type="ECO:0000256" key="1">
    <source>
        <dbReference type="ARBA" id="ARBA00008858"/>
    </source>
</evidence>
<dbReference type="GO" id="GO:0008081">
    <property type="term" value="F:phosphoric diester hydrolase activity"/>
    <property type="evidence" value="ECO:0007669"/>
    <property type="project" value="InterPro"/>
</dbReference>
<organism evidence="3 4">
    <name type="scientific">Candidozyma pseudohaemuli</name>
    <dbReference type="NCBI Taxonomy" id="418784"/>
    <lineage>
        <taxon>Eukaryota</taxon>
        <taxon>Fungi</taxon>
        <taxon>Dikarya</taxon>
        <taxon>Ascomycota</taxon>
        <taxon>Saccharomycotina</taxon>
        <taxon>Pichiomycetes</taxon>
        <taxon>Metschnikowiaceae</taxon>
        <taxon>Candidozyma</taxon>
    </lineage>
</organism>
<evidence type="ECO:0000256" key="2">
    <source>
        <dbReference type="ARBA" id="ARBA00014286"/>
    </source>
</evidence>
<dbReference type="Proteomes" id="UP000241107">
    <property type="component" value="Unassembled WGS sequence"/>
</dbReference>
<dbReference type="STRING" id="418784.A0A2P7YHR4"/>
<protein>
    <recommendedName>
        <fullName evidence="2">Altered inheritance of mitochondria protein 6</fullName>
    </recommendedName>
</protein>
<dbReference type="RefSeq" id="XP_024711995.1">
    <property type="nucleotide sequence ID" value="XM_024859846.1"/>
</dbReference>
<dbReference type="EMBL" id="PYFQ01000015">
    <property type="protein sequence ID" value="PSK35490.1"/>
    <property type="molecule type" value="Genomic_DNA"/>
</dbReference>
<dbReference type="OrthoDB" id="4153866at2759"/>
<dbReference type="InterPro" id="IPR051236">
    <property type="entry name" value="HAT_RTT109-like"/>
</dbReference>
<comment type="similarity">
    <text evidence="1">Belongs to the AIM6 family.</text>
</comment>
<dbReference type="VEuPathDB" id="FungiDB:C7M61_004527"/>
<evidence type="ECO:0000313" key="4">
    <source>
        <dbReference type="Proteomes" id="UP000241107"/>
    </source>
</evidence>
<reference evidence="3 4" key="1">
    <citation type="submission" date="2018-03" db="EMBL/GenBank/DDBJ databases">
        <title>Candida pseudohaemulonii genome assembly and annotation.</title>
        <authorList>
            <person name="Munoz J.F."/>
            <person name="Gade L.G."/>
            <person name="Chow N.A."/>
            <person name="Litvintseva A.P."/>
            <person name="Loparev V.N."/>
            <person name="Cuomo C.A."/>
        </authorList>
    </citation>
    <scope>NUCLEOTIDE SEQUENCE [LARGE SCALE GENOMIC DNA]</scope>
    <source>
        <strain evidence="3 4">B12108</strain>
    </source>
</reference>
<dbReference type="AlphaFoldDB" id="A0A2P7YHR4"/>
<dbReference type="PANTHER" id="PTHR31571">
    <property type="entry name" value="ALTERED INHERITANCE OF MITOCHONDRIA PROTEIN 6"/>
    <property type="match status" value="1"/>
</dbReference>
<dbReference type="GeneID" id="36567914"/>
<name>A0A2P7YHR4_9ASCO</name>